<evidence type="ECO:0000256" key="3">
    <source>
        <dbReference type="ARBA" id="ARBA00022833"/>
    </source>
</evidence>
<dbReference type="Proteomes" id="UP001050691">
    <property type="component" value="Unassembled WGS sequence"/>
</dbReference>
<organism evidence="7 8">
    <name type="scientific">Clathrus columnatus</name>
    <dbReference type="NCBI Taxonomy" id="1419009"/>
    <lineage>
        <taxon>Eukaryota</taxon>
        <taxon>Fungi</taxon>
        <taxon>Dikarya</taxon>
        <taxon>Basidiomycota</taxon>
        <taxon>Agaricomycotina</taxon>
        <taxon>Agaricomycetes</taxon>
        <taxon>Phallomycetidae</taxon>
        <taxon>Phallales</taxon>
        <taxon>Clathraceae</taxon>
        <taxon>Clathrus</taxon>
    </lineage>
</organism>
<dbReference type="EMBL" id="BPWL01000009">
    <property type="protein sequence ID" value="GJJ13865.1"/>
    <property type="molecule type" value="Genomic_DNA"/>
</dbReference>
<sequence>MPSSLTQRILAFDAESAQQAVLPQLQLEKKPEVNSSLPLPPPTLPPLNIKTSTIGSDGTLSLFSGYNNDSCASSILSPISDDTSYTSTSGSGSAPDLASLDHLHTTRRSVAHSLSLSLSRNKERSPHSARIITHPIPSQCRRNEHLAVLIPKNLWKNKVLDMGAETRESRTTPPSSVVLHTDIMKPTQHCRKCGGIYCHTCSARTTPLLDTSKLPFLLPPRNTPIHQYASPNAPVIDARVCDDCFDQVHGFKSASRPVRSMTGSSTVGSTSSEEDLSSKSHTSSSATTPKSVVPLVNSYSSLSTLSPSTPPDDTPLNLLLPRTRASSPRHIRQQSYITYSNPYWPDPPVVKTTKLEGDLDRYPLKDPSQTCKAAGGGRWEPKQYSPRWDSRLPDGRLRYEVEAEKIEEEERERLANPIIVDGPIRVRRPQHTVPVVQERRPGRYQLPTF</sequence>
<dbReference type="SMART" id="SM00064">
    <property type="entry name" value="FYVE"/>
    <property type="match status" value="1"/>
</dbReference>
<evidence type="ECO:0000313" key="7">
    <source>
        <dbReference type="EMBL" id="GJJ13865.1"/>
    </source>
</evidence>
<dbReference type="Gene3D" id="3.30.40.10">
    <property type="entry name" value="Zinc/RING finger domain, C3HC4 (zinc finger)"/>
    <property type="match status" value="1"/>
</dbReference>
<comment type="caution">
    <text evidence="7">The sequence shown here is derived from an EMBL/GenBank/DDBJ whole genome shotgun (WGS) entry which is preliminary data.</text>
</comment>
<name>A0AAV5ALX8_9AGAM</name>
<feature type="region of interest" description="Disordered" evidence="5">
    <location>
        <begin position="255"/>
        <end position="290"/>
    </location>
</feature>
<dbReference type="InterPro" id="IPR011011">
    <property type="entry name" value="Znf_FYVE_PHD"/>
</dbReference>
<evidence type="ECO:0000256" key="1">
    <source>
        <dbReference type="ARBA" id="ARBA00022723"/>
    </source>
</evidence>
<dbReference type="InterPro" id="IPR013083">
    <property type="entry name" value="Znf_RING/FYVE/PHD"/>
</dbReference>
<feature type="compositionally biased region" description="Low complexity" evidence="5">
    <location>
        <begin position="260"/>
        <end position="271"/>
    </location>
</feature>
<evidence type="ECO:0000256" key="5">
    <source>
        <dbReference type="SAM" id="MobiDB-lite"/>
    </source>
</evidence>
<keyword evidence="3" id="KW-0862">Zinc</keyword>
<feature type="region of interest" description="Disordered" evidence="5">
    <location>
        <begin position="302"/>
        <end position="331"/>
    </location>
</feature>
<dbReference type="InterPro" id="IPR000306">
    <property type="entry name" value="Znf_FYVE"/>
</dbReference>
<proteinExistence type="predicted"/>
<dbReference type="SUPFAM" id="SSF57903">
    <property type="entry name" value="FYVE/PHD zinc finger"/>
    <property type="match status" value="1"/>
</dbReference>
<keyword evidence="1" id="KW-0479">Metal-binding</keyword>
<protein>
    <recommendedName>
        <fullName evidence="6">FYVE-type domain-containing protein</fullName>
    </recommendedName>
</protein>
<dbReference type="GO" id="GO:0008270">
    <property type="term" value="F:zinc ion binding"/>
    <property type="evidence" value="ECO:0007669"/>
    <property type="project" value="UniProtKB-KW"/>
</dbReference>
<dbReference type="InterPro" id="IPR017455">
    <property type="entry name" value="Znf_FYVE-rel"/>
</dbReference>
<evidence type="ECO:0000313" key="8">
    <source>
        <dbReference type="Proteomes" id="UP001050691"/>
    </source>
</evidence>
<accession>A0AAV5ALX8</accession>
<keyword evidence="8" id="KW-1185">Reference proteome</keyword>
<feature type="compositionally biased region" description="Low complexity" evidence="5">
    <location>
        <begin position="279"/>
        <end position="290"/>
    </location>
</feature>
<reference evidence="7" key="1">
    <citation type="submission" date="2021-10" db="EMBL/GenBank/DDBJ databases">
        <title>De novo Genome Assembly of Clathrus columnatus (Basidiomycota, Fungi) Using Illumina and Nanopore Sequence Data.</title>
        <authorList>
            <person name="Ogiso-Tanaka E."/>
            <person name="Itagaki H."/>
            <person name="Hosoya T."/>
            <person name="Hosaka K."/>
        </authorList>
    </citation>
    <scope>NUCLEOTIDE SEQUENCE</scope>
    <source>
        <strain evidence="7">MO-923</strain>
    </source>
</reference>
<evidence type="ECO:0000256" key="2">
    <source>
        <dbReference type="ARBA" id="ARBA00022771"/>
    </source>
</evidence>
<dbReference type="PROSITE" id="PS50178">
    <property type="entry name" value="ZF_FYVE"/>
    <property type="match status" value="1"/>
</dbReference>
<keyword evidence="2 4" id="KW-0863">Zinc-finger</keyword>
<dbReference type="Pfam" id="PF01363">
    <property type="entry name" value="FYVE"/>
    <property type="match status" value="1"/>
</dbReference>
<feature type="domain" description="FYVE-type" evidence="6">
    <location>
        <begin position="188"/>
        <end position="249"/>
    </location>
</feature>
<evidence type="ECO:0000259" key="6">
    <source>
        <dbReference type="PROSITE" id="PS50178"/>
    </source>
</evidence>
<evidence type="ECO:0000256" key="4">
    <source>
        <dbReference type="PROSITE-ProRule" id="PRU00091"/>
    </source>
</evidence>
<gene>
    <name evidence="7" type="ORF">Clacol_008122</name>
</gene>
<dbReference type="AlphaFoldDB" id="A0AAV5ALX8"/>